<dbReference type="AlphaFoldDB" id="A0A5J6STH4"/>
<gene>
    <name evidence="2" type="ORF">PB01_09885</name>
</gene>
<feature type="transmembrane region" description="Helical" evidence="1">
    <location>
        <begin position="33"/>
        <end position="53"/>
    </location>
</feature>
<sequence length="62" mass="7081">MKINSKLIPLAKIVILIFGGTFTLRYFRTGELLIDQIIGLFLGIVLLLSAIVWRKNNKESNY</sequence>
<evidence type="ECO:0000313" key="3">
    <source>
        <dbReference type="Proteomes" id="UP000325517"/>
    </source>
</evidence>
<reference evidence="2 3" key="1">
    <citation type="submission" date="2018-07" db="EMBL/GenBank/DDBJ databases">
        <title>Complete genome sequence of Psychrobacillus sp. PB01, isolated from iceberg, and comparative genome analysis of Psychrobacillus strains.</title>
        <authorList>
            <person name="Lee P.C."/>
        </authorList>
    </citation>
    <scope>NUCLEOTIDE SEQUENCE [LARGE SCALE GENOMIC DNA]</scope>
    <source>
        <strain evidence="2 3">PB01</strain>
    </source>
</reference>
<keyword evidence="3" id="KW-1185">Reference proteome</keyword>
<keyword evidence="1" id="KW-1133">Transmembrane helix</keyword>
<evidence type="ECO:0000313" key="2">
    <source>
        <dbReference type="EMBL" id="QFG01161.1"/>
    </source>
</evidence>
<dbReference type="OrthoDB" id="2937806at2"/>
<proteinExistence type="predicted"/>
<dbReference type="KEGG" id="psyo:PB01_09885"/>
<feature type="transmembrane region" description="Helical" evidence="1">
    <location>
        <begin position="7"/>
        <end position="27"/>
    </location>
</feature>
<organism evidence="2 3">
    <name type="scientific">Psychrobacillus glaciei</name>
    <dbReference type="NCBI Taxonomy" id="2283160"/>
    <lineage>
        <taxon>Bacteria</taxon>
        <taxon>Bacillati</taxon>
        <taxon>Bacillota</taxon>
        <taxon>Bacilli</taxon>
        <taxon>Bacillales</taxon>
        <taxon>Bacillaceae</taxon>
        <taxon>Psychrobacillus</taxon>
    </lineage>
</organism>
<protein>
    <submittedName>
        <fullName evidence="2">Uncharacterized protein</fullName>
    </submittedName>
</protein>
<dbReference type="Proteomes" id="UP000325517">
    <property type="component" value="Chromosome"/>
</dbReference>
<dbReference type="EMBL" id="CP031223">
    <property type="protein sequence ID" value="QFG01161.1"/>
    <property type="molecule type" value="Genomic_DNA"/>
</dbReference>
<name>A0A5J6STH4_9BACI</name>
<accession>A0A5J6STH4</accession>
<evidence type="ECO:0000256" key="1">
    <source>
        <dbReference type="SAM" id="Phobius"/>
    </source>
</evidence>
<keyword evidence="1" id="KW-0472">Membrane</keyword>
<keyword evidence="1" id="KW-0812">Transmembrane</keyword>